<protein>
    <submittedName>
        <fullName evidence="1">Uncharacterized protein</fullName>
    </submittedName>
</protein>
<reference evidence="2" key="1">
    <citation type="submission" date="2016-10" db="EMBL/GenBank/DDBJ databases">
        <authorList>
            <person name="Varghese N."/>
            <person name="Submissions S."/>
        </authorList>
    </citation>
    <scope>NUCLEOTIDE SEQUENCE [LARGE SCALE GENOMIC DNA]</scope>
    <source>
        <strain evidence="2">DSM 17101</strain>
    </source>
</reference>
<evidence type="ECO:0000313" key="2">
    <source>
        <dbReference type="Proteomes" id="UP000199317"/>
    </source>
</evidence>
<dbReference type="EMBL" id="FNJL01000024">
    <property type="protein sequence ID" value="SDP74949.1"/>
    <property type="molecule type" value="Genomic_DNA"/>
</dbReference>
<proteinExistence type="predicted"/>
<gene>
    <name evidence="1" type="ORF">SAMN04489708_12440</name>
</gene>
<evidence type="ECO:0000313" key="1">
    <source>
        <dbReference type="EMBL" id="SDP74949.1"/>
    </source>
</evidence>
<sequence>MLPARLNAQDTGENAPSQQLLECRSLRIVLHVEQSEKHSRMVNPADLRQKL</sequence>
<dbReference type="AlphaFoldDB" id="A0A1H0V8Q9"/>
<dbReference type="Proteomes" id="UP000199317">
    <property type="component" value="Unassembled WGS sequence"/>
</dbReference>
<organism evidence="1 2">
    <name type="scientific">Paracidovorax cattleyae</name>
    <dbReference type="NCBI Taxonomy" id="80868"/>
    <lineage>
        <taxon>Bacteria</taxon>
        <taxon>Pseudomonadati</taxon>
        <taxon>Pseudomonadota</taxon>
        <taxon>Betaproteobacteria</taxon>
        <taxon>Burkholderiales</taxon>
        <taxon>Comamonadaceae</taxon>
        <taxon>Paracidovorax</taxon>
    </lineage>
</organism>
<accession>A0A1H0V8Q9</accession>
<keyword evidence="2" id="KW-1185">Reference proteome</keyword>
<name>A0A1H0V8Q9_9BURK</name>